<feature type="transmembrane region" description="Helical" evidence="1">
    <location>
        <begin position="15"/>
        <end position="32"/>
    </location>
</feature>
<reference evidence="2 3" key="2">
    <citation type="journal article" date="2013" name="Plant Cell Physiol.">
        <title>Rice Annotation Project Database (RAP-DB): an integrative and interactive database for rice genomics.</title>
        <authorList>
            <person name="Sakai H."/>
            <person name="Lee S.S."/>
            <person name="Tanaka T."/>
            <person name="Numa H."/>
            <person name="Kim J."/>
            <person name="Kawahara Y."/>
            <person name="Wakimoto H."/>
            <person name="Yang C.C."/>
            <person name="Iwamoto M."/>
            <person name="Abe T."/>
            <person name="Yamada Y."/>
            <person name="Muto A."/>
            <person name="Inokuchi H."/>
            <person name="Ikemura T."/>
            <person name="Matsumoto T."/>
            <person name="Sasaki T."/>
            <person name="Itoh T."/>
        </authorList>
    </citation>
    <scope>NUCLEOTIDE SEQUENCE [LARGE SCALE GENOMIC DNA]</scope>
    <source>
        <strain evidence="3">cv. Nipponbare</strain>
    </source>
</reference>
<organism evidence="2 3">
    <name type="scientific">Oryza sativa subsp. japonica</name>
    <name type="common">Rice</name>
    <dbReference type="NCBI Taxonomy" id="39947"/>
    <lineage>
        <taxon>Eukaryota</taxon>
        <taxon>Viridiplantae</taxon>
        <taxon>Streptophyta</taxon>
        <taxon>Embryophyta</taxon>
        <taxon>Tracheophyta</taxon>
        <taxon>Spermatophyta</taxon>
        <taxon>Magnoliopsida</taxon>
        <taxon>Liliopsida</taxon>
        <taxon>Poales</taxon>
        <taxon>Poaceae</taxon>
        <taxon>BOP clade</taxon>
        <taxon>Oryzoideae</taxon>
        <taxon>Oryzeae</taxon>
        <taxon>Oryzinae</taxon>
        <taxon>Oryza</taxon>
        <taxon>Oryza sativa</taxon>
    </lineage>
</organism>
<evidence type="ECO:0000313" key="3">
    <source>
        <dbReference type="Proteomes" id="UP000059680"/>
    </source>
</evidence>
<dbReference type="InParanoid" id="A0A0P0XUH0"/>
<evidence type="ECO:0000256" key="1">
    <source>
        <dbReference type="SAM" id="Phobius"/>
    </source>
</evidence>
<dbReference type="PaxDb" id="39947-A0A0P0XUH0"/>
<sequence length="112" mass="11714">MVVTVDRDEGEPSPALAASVIVVVVAMPAFRLPEPVSVQSARVRVAHGRRCCCTLAVLGSAYSSERQGLGDDAILLLQPYRQAVVLPYGITNACLQPAPSSTAVCFSFGAVP</sequence>
<name>A0A0P0XUH0_ORYSJ</name>
<keyword evidence="1" id="KW-0472">Membrane</keyword>
<keyword evidence="1" id="KW-0812">Transmembrane</keyword>
<dbReference type="EMBL" id="AP014966">
    <property type="protein sequence ID" value="BAT10973.1"/>
    <property type="molecule type" value="Genomic_DNA"/>
</dbReference>
<evidence type="ECO:0000313" key="2">
    <source>
        <dbReference type="EMBL" id="BAT10973.1"/>
    </source>
</evidence>
<accession>A0A0P0XUH0</accession>
<reference evidence="3" key="1">
    <citation type="journal article" date="2005" name="Nature">
        <title>The map-based sequence of the rice genome.</title>
        <authorList>
            <consortium name="International rice genome sequencing project (IRGSP)"/>
            <person name="Matsumoto T."/>
            <person name="Wu J."/>
            <person name="Kanamori H."/>
            <person name="Katayose Y."/>
            <person name="Fujisawa M."/>
            <person name="Namiki N."/>
            <person name="Mizuno H."/>
            <person name="Yamamoto K."/>
            <person name="Antonio B.A."/>
            <person name="Baba T."/>
            <person name="Sakata K."/>
            <person name="Nagamura Y."/>
            <person name="Aoki H."/>
            <person name="Arikawa K."/>
            <person name="Arita K."/>
            <person name="Bito T."/>
            <person name="Chiden Y."/>
            <person name="Fujitsuka N."/>
            <person name="Fukunaka R."/>
            <person name="Hamada M."/>
            <person name="Harada C."/>
            <person name="Hayashi A."/>
            <person name="Hijishita S."/>
            <person name="Honda M."/>
            <person name="Hosokawa S."/>
            <person name="Ichikawa Y."/>
            <person name="Idonuma A."/>
            <person name="Iijima M."/>
            <person name="Ikeda M."/>
            <person name="Ikeno M."/>
            <person name="Ito K."/>
            <person name="Ito S."/>
            <person name="Ito T."/>
            <person name="Ito Y."/>
            <person name="Ito Y."/>
            <person name="Iwabuchi A."/>
            <person name="Kamiya K."/>
            <person name="Karasawa W."/>
            <person name="Kurita K."/>
            <person name="Katagiri S."/>
            <person name="Kikuta A."/>
            <person name="Kobayashi H."/>
            <person name="Kobayashi N."/>
            <person name="Machita K."/>
            <person name="Maehara T."/>
            <person name="Masukawa M."/>
            <person name="Mizubayashi T."/>
            <person name="Mukai Y."/>
            <person name="Nagasaki H."/>
            <person name="Nagata Y."/>
            <person name="Naito S."/>
            <person name="Nakashima M."/>
            <person name="Nakama Y."/>
            <person name="Nakamichi Y."/>
            <person name="Nakamura M."/>
            <person name="Meguro A."/>
            <person name="Negishi M."/>
            <person name="Ohta I."/>
            <person name="Ohta T."/>
            <person name="Okamoto M."/>
            <person name="Ono N."/>
            <person name="Saji S."/>
            <person name="Sakaguchi M."/>
            <person name="Sakai K."/>
            <person name="Shibata M."/>
            <person name="Shimokawa T."/>
            <person name="Song J."/>
            <person name="Takazaki Y."/>
            <person name="Terasawa K."/>
            <person name="Tsugane M."/>
            <person name="Tsuji K."/>
            <person name="Ueda S."/>
            <person name="Waki K."/>
            <person name="Yamagata H."/>
            <person name="Yamamoto M."/>
            <person name="Yamamoto S."/>
            <person name="Yamane H."/>
            <person name="Yoshiki S."/>
            <person name="Yoshihara R."/>
            <person name="Yukawa K."/>
            <person name="Zhong H."/>
            <person name="Yano M."/>
            <person name="Yuan Q."/>
            <person name="Ouyang S."/>
            <person name="Liu J."/>
            <person name="Jones K.M."/>
            <person name="Gansberger K."/>
            <person name="Moffat K."/>
            <person name="Hill J."/>
            <person name="Bera J."/>
            <person name="Fadrosh D."/>
            <person name="Jin S."/>
            <person name="Johri S."/>
            <person name="Kim M."/>
            <person name="Overton L."/>
            <person name="Reardon M."/>
            <person name="Tsitrin T."/>
            <person name="Vuong H."/>
            <person name="Weaver B."/>
            <person name="Ciecko A."/>
            <person name="Tallon L."/>
            <person name="Jackson J."/>
            <person name="Pai G."/>
            <person name="Aken S.V."/>
            <person name="Utterback T."/>
            <person name="Reidmuller S."/>
            <person name="Feldblyum T."/>
            <person name="Hsiao J."/>
            <person name="Zismann V."/>
            <person name="Iobst S."/>
            <person name="de Vazeille A.R."/>
            <person name="Buell C.R."/>
            <person name="Ying K."/>
            <person name="Li Y."/>
            <person name="Lu T."/>
            <person name="Huang Y."/>
            <person name="Zhao Q."/>
            <person name="Feng Q."/>
            <person name="Zhang L."/>
            <person name="Zhu J."/>
            <person name="Weng Q."/>
            <person name="Mu J."/>
            <person name="Lu Y."/>
            <person name="Fan D."/>
            <person name="Liu Y."/>
            <person name="Guan J."/>
            <person name="Zhang Y."/>
            <person name="Yu S."/>
            <person name="Liu X."/>
            <person name="Zhang Y."/>
            <person name="Hong G."/>
            <person name="Han B."/>
            <person name="Choisne N."/>
            <person name="Demange N."/>
            <person name="Orjeda G."/>
            <person name="Samain S."/>
            <person name="Cattolico L."/>
            <person name="Pelletier E."/>
            <person name="Couloux A."/>
            <person name="Segurens B."/>
            <person name="Wincker P."/>
            <person name="D'Hont A."/>
            <person name="Scarpelli C."/>
            <person name="Weissenbach J."/>
            <person name="Salanoubat M."/>
            <person name="Quetier F."/>
            <person name="Yu Y."/>
            <person name="Kim H.R."/>
            <person name="Rambo T."/>
            <person name="Currie J."/>
            <person name="Collura K."/>
            <person name="Luo M."/>
            <person name="Yang T."/>
            <person name="Ammiraju J.S.S."/>
            <person name="Engler F."/>
            <person name="Soderlund C."/>
            <person name="Wing R.A."/>
            <person name="Palmer L.E."/>
            <person name="de la Bastide M."/>
            <person name="Spiegel L."/>
            <person name="Nascimento L."/>
            <person name="Zutavern T."/>
            <person name="O'Shaughnessy A."/>
            <person name="Dike S."/>
            <person name="Dedhia N."/>
            <person name="Preston R."/>
            <person name="Balija V."/>
            <person name="McCombie W.R."/>
            <person name="Chow T."/>
            <person name="Chen H."/>
            <person name="Chung M."/>
            <person name="Chen C."/>
            <person name="Shaw J."/>
            <person name="Wu H."/>
            <person name="Hsiao K."/>
            <person name="Chao Y."/>
            <person name="Chu M."/>
            <person name="Cheng C."/>
            <person name="Hour A."/>
            <person name="Lee P."/>
            <person name="Lin S."/>
            <person name="Lin Y."/>
            <person name="Liou J."/>
            <person name="Liu S."/>
            <person name="Hsing Y."/>
            <person name="Raghuvanshi S."/>
            <person name="Mohanty A."/>
            <person name="Bharti A.K."/>
            <person name="Gaur A."/>
            <person name="Gupta V."/>
            <person name="Kumar D."/>
            <person name="Ravi V."/>
            <person name="Vij S."/>
            <person name="Kapur A."/>
            <person name="Khurana P."/>
            <person name="Khurana P."/>
            <person name="Khurana J.P."/>
            <person name="Tyagi A.K."/>
            <person name="Gaikwad K."/>
            <person name="Singh A."/>
            <person name="Dalal V."/>
            <person name="Srivastava S."/>
            <person name="Dixit A."/>
            <person name="Pal A.K."/>
            <person name="Ghazi I.A."/>
            <person name="Yadav M."/>
            <person name="Pandit A."/>
            <person name="Bhargava A."/>
            <person name="Sureshbabu K."/>
            <person name="Batra K."/>
            <person name="Sharma T.R."/>
            <person name="Mohapatra T."/>
            <person name="Singh N.K."/>
            <person name="Messing J."/>
            <person name="Nelson A.B."/>
            <person name="Fuks G."/>
            <person name="Kavchok S."/>
            <person name="Keizer G."/>
            <person name="Linton E."/>
            <person name="Llaca V."/>
            <person name="Song R."/>
            <person name="Tanyolac B."/>
            <person name="Young S."/>
            <person name="Ho-Il K."/>
            <person name="Hahn J.H."/>
            <person name="Sangsakoo G."/>
            <person name="Vanavichit A."/>
            <person name="de Mattos Luiz.A.T."/>
            <person name="Zimmer P.D."/>
            <person name="Malone G."/>
            <person name="Dellagostin O."/>
            <person name="de Oliveira A.C."/>
            <person name="Bevan M."/>
            <person name="Bancroft I."/>
            <person name="Minx P."/>
            <person name="Cordum H."/>
            <person name="Wilson R."/>
            <person name="Cheng Z."/>
            <person name="Jin W."/>
            <person name="Jiang J."/>
            <person name="Leong S.A."/>
            <person name="Iwama H."/>
            <person name="Gojobori T."/>
            <person name="Itoh T."/>
            <person name="Niimura Y."/>
            <person name="Fujii Y."/>
            <person name="Habara T."/>
            <person name="Sakai H."/>
            <person name="Sato Y."/>
            <person name="Wilson G."/>
            <person name="Kumar K."/>
            <person name="McCouch S."/>
            <person name="Juretic N."/>
            <person name="Hoen D."/>
            <person name="Wright S."/>
            <person name="Bruskiewich R."/>
            <person name="Bureau T."/>
            <person name="Miyao A."/>
            <person name="Hirochika H."/>
            <person name="Nishikawa T."/>
            <person name="Kadowaki K."/>
            <person name="Sugiura M."/>
            <person name="Burr B."/>
            <person name="Sasaki T."/>
        </authorList>
    </citation>
    <scope>NUCLEOTIDE SEQUENCE [LARGE SCALE GENOMIC DNA]</scope>
    <source>
        <strain evidence="3">cv. Nipponbare</strain>
    </source>
</reference>
<dbReference type="AlphaFoldDB" id="A0A0P0XUH0"/>
<gene>
    <name evidence="2" type="ordered locus">Os10g0433925</name>
    <name evidence="2" type="ORF">OSNPB_100433925</name>
</gene>
<reference evidence="2 3" key="3">
    <citation type="journal article" date="2013" name="Rice">
        <title>Improvement of the Oryza sativa Nipponbare reference genome using next generation sequence and optical map data.</title>
        <authorList>
            <person name="Kawahara Y."/>
            <person name="de la Bastide M."/>
            <person name="Hamilton J.P."/>
            <person name="Kanamori H."/>
            <person name="McCombie W.R."/>
            <person name="Ouyang S."/>
            <person name="Schwartz D.C."/>
            <person name="Tanaka T."/>
            <person name="Wu J."/>
            <person name="Zhou S."/>
            <person name="Childs K.L."/>
            <person name="Davidson R.M."/>
            <person name="Lin H."/>
            <person name="Quesada-Ocampo L."/>
            <person name="Vaillancourt B."/>
            <person name="Sakai H."/>
            <person name="Lee S.S."/>
            <person name="Kim J."/>
            <person name="Numa H."/>
            <person name="Itoh T."/>
            <person name="Buell C.R."/>
            <person name="Matsumoto T."/>
        </authorList>
    </citation>
    <scope>NUCLEOTIDE SEQUENCE [LARGE SCALE GENOMIC DNA]</scope>
    <source>
        <strain evidence="3">cv. Nipponbare</strain>
    </source>
</reference>
<keyword evidence="1" id="KW-1133">Transmembrane helix</keyword>
<keyword evidence="3" id="KW-1185">Reference proteome</keyword>
<dbReference type="Proteomes" id="UP000059680">
    <property type="component" value="Chromosome 10"/>
</dbReference>
<proteinExistence type="predicted"/>
<protein>
    <submittedName>
        <fullName evidence="2">Os10g0433925 protein</fullName>
    </submittedName>
</protein>